<dbReference type="GO" id="GO:0006886">
    <property type="term" value="P:intracellular protein transport"/>
    <property type="evidence" value="ECO:0007669"/>
    <property type="project" value="InterPro"/>
</dbReference>
<comment type="caution">
    <text evidence="3">The sequence shown here is derived from an EMBL/GenBank/DDBJ whole genome shotgun (WGS) entry which is preliminary data.</text>
</comment>
<dbReference type="GO" id="GO:0000149">
    <property type="term" value="F:SNARE binding"/>
    <property type="evidence" value="ECO:0007669"/>
    <property type="project" value="TreeGrafter"/>
</dbReference>
<protein>
    <recommendedName>
        <fullName evidence="2">Sec23/Sec24 helical domain-containing protein</fullName>
    </recommendedName>
</protein>
<dbReference type="InterPro" id="IPR050550">
    <property type="entry name" value="SEC23_SEC24_subfamily"/>
</dbReference>
<evidence type="ECO:0000313" key="4">
    <source>
        <dbReference type="Proteomes" id="UP000734854"/>
    </source>
</evidence>
<dbReference type="EMBL" id="JACMSC010000005">
    <property type="protein sequence ID" value="KAG6521461.1"/>
    <property type="molecule type" value="Genomic_DNA"/>
</dbReference>
<feature type="signal peptide" evidence="1">
    <location>
        <begin position="1"/>
        <end position="28"/>
    </location>
</feature>
<dbReference type="InterPro" id="IPR006900">
    <property type="entry name" value="Sec23/24_helical_dom"/>
</dbReference>
<dbReference type="Gene3D" id="1.20.120.730">
    <property type="entry name" value="Sec23/Sec24 helical domain"/>
    <property type="match status" value="1"/>
</dbReference>
<gene>
    <name evidence="3" type="ORF">ZIOFF_018580</name>
</gene>
<dbReference type="PANTHER" id="PTHR13803:SF4">
    <property type="entry name" value="SECRETORY 24CD, ISOFORM C"/>
    <property type="match status" value="1"/>
</dbReference>
<dbReference type="GO" id="GO:0030127">
    <property type="term" value="C:COPII vesicle coat"/>
    <property type="evidence" value="ECO:0007669"/>
    <property type="project" value="InterPro"/>
</dbReference>
<dbReference type="Proteomes" id="UP000734854">
    <property type="component" value="Unassembled WGS sequence"/>
</dbReference>
<sequence length="114" mass="12768">MGNEGFALLISPLLALIISAVCSSLCQSTNLDAQFTCLLKQAACSIPVSPLSQVRQQITNICINILHSHRKFCATISLFARMKSMSTSIESKRNLVMQSYLDTFAILRTRRYYF</sequence>
<dbReference type="InterPro" id="IPR036175">
    <property type="entry name" value="Sec23/24_helical_dom_sf"/>
</dbReference>
<reference evidence="3 4" key="1">
    <citation type="submission" date="2020-08" db="EMBL/GenBank/DDBJ databases">
        <title>Plant Genome Project.</title>
        <authorList>
            <person name="Zhang R.-G."/>
        </authorList>
    </citation>
    <scope>NUCLEOTIDE SEQUENCE [LARGE SCALE GENOMIC DNA]</scope>
    <source>
        <tissue evidence="3">Rhizome</tissue>
    </source>
</reference>
<organism evidence="3 4">
    <name type="scientific">Zingiber officinale</name>
    <name type="common">Ginger</name>
    <name type="synonym">Amomum zingiber</name>
    <dbReference type="NCBI Taxonomy" id="94328"/>
    <lineage>
        <taxon>Eukaryota</taxon>
        <taxon>Viridiplantae</taxon>
        <taxon>Streptophyta</taxon>
        <taxon>Embryophyta</taxon>
        <taxon>Tracheophyta</taxon>
        <taxon>Spermatophyta</taxon>
        <taxon>Magnoliopsida</taxon>
        <taxon>Liliopsida</taxon>
        <taxon>Zingiberales</taxon>
        <taxon>Zingiberaceae</taxon>
        <taxon>Zingiber</taxon>
    </lineage>
</organism>
<dbReference type="AlphaFoldDB" id="A0A8J5LIU9"/>
<evidence type="ECO:0000256" key="1">
    <source>
        <dbReference type="SAM" id="SignalP"/>
    </source>
</evidence>
<dbReference type="SUPFAM" id="SSF81811">
    <property type="entry name" value="Helical domain of Sec23/24"/>
    <property type="match status" value="1"/>
</dbReference>
<keyword evidence="4" id="KW-1185">Reference proteome</keyword>
<dbReference type="GO" id="GO:0008270">
    <property type="term" value="F:zinc ion binding"/>
    <property type="evidence" value="ECO:0007669"/>
    <property type="project" value="TreeGrafter"/>
</dbReference>
<keyword evidence="1" id="KW-0732">Signal</keyword>
<evidence type="ECO:0000259" key="2">
    <source>
        <dbReference type="Pfam" id="PF04815"/>
    </source>
</evidence>
<dbReference type="GO" id="GO:0090110">
    <property type="term" value="P:COPII-coated vesicle cargo loading"/>
    <property type="evidence" value="ECO:0007669"/>
    <property type="project" value="TreeGrafter"/>
</dbReference>
<dbReference type="Pfam" id="PF04815">
    <property type="entry name" value="Sec23_helical"/>
    <property type="match status" value="1"/>
</dbReference>
<name>A0A8J5LIU9_ZINOF</name>
<feature type="domain" description="Sec23/Sec24 helical" evidence="2">
    <location>
        <begin position="31"/>
        <end position="83"/>
    </location>
</feature>
<evidence type="ECO:0000313" key="3">
    <source>
        <dbReference type="EMBL" id="KAG6521461.1"/>
    </source>
</evidence>
<feature type="chain" id="PRO_5035242337" description="Sec23/Sec24 helical domain-containing protein" evidence="1">
    <location>
        <begin position="29"/>
        <end position="114"/>
    </location>
</feature>
<dbReference type="PANTHER" id="PTHR13803">
    <property type="entry name" value="SEC24-RELATED PROTEIN"/>
    <property type="match status" value="1"/>
</dbReference>
<accession>A0A8J5LIU9</accession>
<dbReference type="GO" id="GO:0070971">
    <property type="term" value="C:endoplasmic reticulum exit site"/>
    <property type="evidence" value="ECO:0007669"/>
    <property type="project" value="TreeGrafter"/>
</dbReference>
<proteinExistence type="predicted"/>